<organism evidence="3 4">
    <name type="scientific">Janibacter melonis</name>
    <dbReference type="NCBI Taxonomy" id="262209"/>
    <lineage>
        <taxon>Bacteria</taxon>
        <taxon>Bacillati</taxon>
        <taxon>Actinomycetota</taxon>
        <taxon>Actinomycetes</taxon>
        <taxon>Micrococcales</taxon>
        <taxon>Intrasporangiaceae</taxon>
        <taxon>Janibacter</taxon>
    </lineage>
</organism>
<proteinExistence type="predicted"/>
<feature type="compositionally biased region" description="Low complexity" evidence="1">
    <location>
        <begin position="28"/>
        <end position="52"/>
    </location>
</feature>
<name>A0A176QCM4_9MICO</name>
<dbReference type="EMBL" id="LQZG01000002">
    <property type="protein sequence ID" value="OAB87461.1"/>
    <property type="molecule type" value="Genomic_DNA"/>
</dbReference>
<evidence type="ECO:0000313" key="3">
    <source>
        <dbReference type="EMBL" id="OAB87461.1"/>
    </source>
</evidence>
<sequence>MHHAVALTALACAGLVLAGCAQDSKPLPAATGASATESSSTSSASSSNAPTETDPELATVIQRAQAFEDTQNAIVDNPKRSIDDISLVARGEASGWAKQSLQQFRAEGYTTTGKIEVRDVTAKHLKAGQRPRAQVHMCFDTSDYVIKDAKGKTITFPTATSMQTRTLEQWGDTWYVTKVGSRDEDC</sequence>
<evidence type="ECO:0008006" key="5">
    <source>
        <dbReference type="Google" id="ProtNLM"/>
    </source>
</evidence>
<dbReference type="Proteomes" id="UP000076976">
    <property type="component" value="Unassembled WGS sequence"/>
</dbReference>
<keyword evidence="2" id="KW-0732">Signal</keyword>
<gene>
    <name evidence="3" type="ORF">AWH69_05090</name>
</gene>
<reference evidence="3 4" key="1">
    <citation type="submission" date="2016-01" db="EMBL/GenBank/DDBJ databases">
        <title>Janibacter melonis strain CD11_4 genome sequencing and assembly.</title>
        <authorList>
            <person name="Nair G.R."/>
            <person name="Kaur G."/>
            <person name="Chander A.M."/>
            <person name="Mayilraj S."/>
        </authorList>
    </citation>
    <scope>NUCLEOTIDE SEQUENCE [LARGE SCALE GENOMIC DNA]</scope>
    <source>
        <strain evidence="3 4">CD11-4</strain>
    </source>
</reference>
<dbReference type="AlphaFoldDB" id="A0A176QCM4"/>
<feature type="chain" id="PRO_5038485398" description="SnoaL-like domain-containing protein" evidence="2">
    <location>
        <begin position="19"/>
        <end position="186"/>
    </location>
</feature>
<evidence type="ECO:0000256" key="2">
    <source>
        <dbReference type="SAM" id="SignalP"/>
    </source>
</evidence>
<feature type="region of interest" description="Disordered" evidence="1">
    <location>
        <begin position="28"/>
        <end position="55"/>
    </location>
</feature>
<protein>
    <recommendedName>
        <fullName evidence="5">SnoaL-like domain-containing protein</fullName>
    </recommendedName>
</protein>
<keyword evidence="4" id="KW-1185">Reference proteome</keyword>
<accession>A0A176QCM4</accession>
<evidence type="ECO:0000256" key="1">
    <source>
        <dbReference type="SAM" id="MobiDB-lite"/>
    </source>
</evidence>
<comment type="caution">
    <text evidence="3">The sequence shown here is derived from an EMBL/GenBank/DDBJ whole genome shotgun (WGS) entry which is preliminary data.</text>
</comment>
<feature type="signal peptide" evidence="2">
    <location>
        <begin position="1"/>
        <end position="18"/>
    </location>
</feature>
<evidence type="ECO:0000313" key="4">
    <source>
        <dbReference type="Proteomes" id="UP000076976"/>
    </source>
</evidence>